<protein>
    <submittedName>
        <fullName evidence="1">Uncharacterized protein</fullName>
    </submittedName>
</protein>
<dbReference type="EMBL" id="CP155573">
    <property type="protein sequence ID" value="XFO67638.1"/>
    <property type="molecule type" value="Genomic_DNA"/>
</dbReference>
<sequence>MLGYIRSNVFVYSNGTGDRDFYTDRFRYDAEKKVYICPAGKELYFARNRTSKDKGILGYEYRNYDACASCQYKVQEKISA</sequence>
<evidence type="ECO:0000313" key="1">
    <source>
        <dbReference type="EMBL" id="XFO67638.1"/>
    </source>
</evidence>
<reference evidence="1" key="1">
    <citation type="submission" date="2024-05" db="EMBL/GenBank/DDBJ databases">
        <title>Isolation and characterization of Sporomusa carbonis sp. nov., a carboxydotrophic hydrogenogen in the genus of Sporomusa isolated from a charcoal burning pile.</title>
        <authorList>
            <person name="Boeer T."/>
            <person name="Rosenbaum F."/>
            <person name="Eysell L."/>
            <person name="Mueller V."/>
            <person name="Daniel R."/>
            <person name="Poehlein A."/>
        </authorList>
    </citation>
    <scope>NUCLEOTIDE SEQUENCE [LARGE SCALE GENOMIC DNA]</scope>
    <source>
        <strain evidence="1">DSM 10669</strain>
    </source>
</reference>
<proteinExistence type="predicted"/>
<keyword evidence="2" id="KW-1185">Reference proteome</keyword>
<dbReference type="Proteomes" id="UP000216752">
    <property type="component" value="Chromosome"/>
</dbReference>
<evidence type="ECO:0000313" key="2">
    <source>
        <dbReference type="Proteomes" id="UP000216752"/>
    </source>
</evidence>
<accession>A0ABZ3IQE6</accession>
<dbReference type="RefSeq" id="WP_144034159.1">
    <property type="nucleotide sequence ID" value="NZ_CP155573.1"/>
</dbReference>
<gene>
    <name evidence="1" type="ORF">SPSIL_038570</name>
</gene>
<organism evidence="1 2">
    <name type="scientific">Sporomusa silvacetica DSM 10669</name>
    <dbReference type="NCBI Taxonomy" id="1123289"/>
    <lineage>
        <taxon>Bacteria</taxon>
        <taxon>Bacillati</taxon>
        <taxon>Bacillota</taxon>
        <taxon>Negativicutes</taxon>
        <taxon>Selenomonadales</taxon>
        <taxon>Sporomusaceae</taxon>
        <taxon>Sporomusa</taxon>
    </lineage>
</organism>
<name>A0ABZ3IQE6_9FIRM</name>